<reference evidence="3 4" key="1">
    <citation type="submission" date="2014-04" db="EMBL/GenBank/DDBJ databases">
        <title>The Genome Sequence of Thermoanaerobaculum aquaticum MP-01, The First Cultivated Group 23 Acidobacterium.</title>
        <authorList>
            <person name="Stamps B.W."/>
            <person name="Losey N.A."/>
            <person name="Lawson P.A."/>
            <person name="Stevenson B.S."/>
        </authorList>
    </citation>
    <scope>NUCLEOTIDE SEQUENCE [LARGE SCALE GENOMIC DNA]</scope>
    <source>
        <strain evidence="3 4">MP-01</strain>
    </source>
</reference>
<gene>
    <name evidence="3" type="ORF">EG19_00705</name>
</gene>
<comment type="caution">
    <text evidence="3">The sequence shown here is derived from an EMBL/GenBank/DDBJ whole genome shotgun (WGS) entry which is preliminary data.</text>
</comment>
<dbReference type="GO" id="GO:0046872">
    <property type="term" value="F:metal ion binding"/>
    <property type="evidence" value="ECO:0007669"/>
    <property type="project" value="UniProtKB-KW"/>
</dbReference>
<dbReference type="InterPro" id="IPR040442">
    <property type="entry name" value="Pyrv_kinase-like_dom_sf"/>
</dbReference>
<name>A0A062XTE3_9BACT</name>
<dbReference type="Pfam" id="PF03328">
    <property type="entry name" value="HpcH_HpaI"/>
    <property type="match status" value="1"/>
</dbReference>
<evidence type="ECO:0000313" key="3">
    <source>
        <dbReference type="EMBL" id="KDA54118.1"/>
    </source>
</evidence>
<keyword evidence="4" id="KW-1185">Reference proteome</keyword>
<dbReference type="STRING" id="1312852.EG19_00705"/>
<dbReference type="OrthoDB" id="278846at2"/>
<dbReference type="SUPFAM" id="SSF51621">
    <property type="entry name" value="Phosphoenolpyruvate/pyruvate domain"/>
    <property type="match status" value="1"/>
</dbReference>
<dbReference type="InterPro" id="IPR015813">
    <property type="entry name" value="Pyrv/PenolPyrv_kinase-like_dom"/>
</dbReference>
<sequence>MSGPFELFLFSTDPAFIRRAVAGGVSAVVVDWEVAGKAKRQWGFDTEINADTFEDLQRVRAATEARVVCRVNAFHPATREELERAIGGGADEVLLPMVRTTAEVQQILEWLAGRAGLGILVETQAAVAMAQELARYPLSRVYVGLNDLAIDRGCANIFRALADGTVELLRQVFQVPFGFGGLTVPDQGFPIPCRLLIGEMARLSAGFSFLRRSFKRDVGSGDPAAAVGKIRAALEQARRRSPEQVVSDHRELLAAIERAEAFFAARNRGEGL</sequence>
<accession>A0A062XTE3</accession>
<dbReference type="EMBL" id="JMFG01000011">
    <property type="protein sequence ID" value="KDA54118.1"/>
    <property type="molecule type" value="Genomic_DNA"/>
</dbReference>
<evidence type="ECO:0000256" key="1">
    <source>
        <dbReference type="ARBA" id="ARBA00022723"/>
    </source>
</evidence>
<proteinExistence type="predicted"/>
<feature type="domain" description="HpcH/HpaI aldolase/citrate lyase" evidence="2">
    <location>
        <begin position="7"/>
        <end position="153"/>
    </location>
</feature>
<dbReference type="Gene3D" id="3.20.20.60">
    <property type="entry name" value="Phosphoenolpyruvate-binding domains"/>
    <property type="match status" value="1"/>
</dbReference>
<dbReference type="GO" id="GO:0003824">
    <property type="term" value="F:catalytic activity"/>
    <property type="evidence" value="ECO:0007669"/>
    <property type="project" value="InterPro"/>
</dbReference>
<dbReference type="Proteomes" id="UP000027284">
    <property type="component" value="Unassembled WGS sequence"/>
</dbReference>
<evidence type="ECO:0000313" key="4">
    <source>
        <dbReference type="Proteomes" id="UP000027284"/>
    </source>
</evidence>
<dbReference type="RefSeq" id="WP_081799924.1">
    <property type="nucleotide sequence ID" value="NZ_JMFG01000011.1"/>
</dbReference>
<evidence type="ECO:0000259" key="2">
    <source>
        <dbReference type="Pfam" id="PF03328"/>
    </source>
</evidence>
<dbReference type="AlphaFoldDB" id="A0A062XTE3"/>
<keyword evidence="1" id="KW-0479">Metal-binding</keyword>
<organism evidence="3 4">
    <name type="scientific">Thermoanaerobaculum aquaticum</name>
    <dbReference type="NCBI Taxonomy" id="1312852"/>
    <lineage>
        <taxon>Bacteria</taxon>
        <taxon>Pseudomonadati</taxon>
        <taxon>Acidobacteriota</taxon>
        <taxon>Thermoanaerobaculia</taxon>
        <taxon>Thermoanaerobaculales</taxon>
        <taxon>Thermoanaerobaculaceae</taxon>
        <taxon>Thermoanaerobaculum</taxon>
    </lineage>
</organism>
<dbReference type="InterPro" id="IPR005000">
    <property type="entry name" value="Aldolase/citrate-lyase_domain"/>
</dbReference>
<protein>
    <recommendedName>
        <fullName evidence="2">HpcH/HpaI aldolase/citrate lyase domain-containing protein</fullName>
    </recommendedName>
</protein>